<evidence type="ECO:0000256" key="1">
    <source>
        <dbReference type="SAM" id="MobiDB-lite"/>
    </source>
</evidence>
<feature type="region of interest" description="Disordered" evidence="1">
    <location>
        <begin position="258"/>
        <end position="280"/>
    </location>
</feature>
<evidence type="ECO:0000313" key="2">
    <source>
        <dbReference type="EMBL" id="KAK4316082.1"/>
    </source>
</evidence>
<feature type="compositionally biased region" description="Basic and acidic residues" evidence="1">
    <location>
        <begin position="28"/>
        <end position="42"/>
    </location>
</feature>
<evidence type="ECO:0000313" key="3">
    <source>
        <dbReference type="Proteomes" id="UP001292094"/>
    </source>
</evidence>
<comment type="caution">
    <text evidence="2">The sequence shown here is derived from an EMBL/GenBank/DDBJ whole genome shotgun (WGS) entry which is preliminary data.</text>
</comment>
<proteinExistence type="predicted"/>
<sequence>MSVIGMKKHVSDRYEETGVSDRIMNVRNRGERPDKVEKELGRNEGVAASRSDKKVEGSLEDLGSSHPTRVFPVHIRDSLALLESILPTSGVPCSVLQVLTEAHNFIQQLHAHLSRLFACYRTIHGHNIYNSATFTLSHTRCAFVKYLSEVEITVRDMSEREKECFLMQHVTQASTKFFKSLLQSCDQSCPLQTSPQLSPRLTQPPDPLQLLQQDVKAAVPSMPTGSEKSGFEIMDSCQVPHVLQDETHHYLLSTKSQKKAFNTPSPCTPSDARKPKKSRYKVTPRMTPILSNTVASSAAACTSRELHKPAVKKGLKFAELPLSTKCNEEVEEIDISDIENQPVKKRSRFKSLSPHFNITMKEQYRNSETLKIIKSPSPARNTKKIPCSVNSLCPLQDSLLDSDLLGKGDYDKVPNMKLLEERSHHNTSKVWSNSSQLSKPVWKEKTPVNNKRKKCDFRKQVIDTDGDMFNDNLKHLKLEDCSSHYQNVPVLNKPGEISFRSFCIEKEGMFNFIMENGVKKYSPIRFTTDSEQCTPKSTIKCLPFSSPSSFIAVDCVQNSSSSEDYLPLNTEDVFFSSKNDHFRDIDSTEICKNNELFCKAESIMEQEKTLQISTIIPQATQMSCKLQDAIAASVKITTTDQSGTCKKSCNENKAPDQPYVIKFCAHSQTSLNYQKGDKYSGSQTPKQPMIPEWKTCAATPTTFHQPSAMLSRDPHSPQAVTPICKPGPSRLHVLESFTTPEWRPLLYPLCAPKKLRRPTPRQYPPQCRRSLGREFETRATDTIPFLDTPPISPPRDDFSLLELESDDDT</sequence>
<accession>A0AAE1UA87</accession>
<organism evidence="2 3">
    <name type="scientific">Petrolisthes manimaculis</name>
    <dbReference type="NCBI Taxonomy" id="1843537"/>
    <lineage>
        <taxon>Eukaryota</taxon>
        <taxon>Metazoa</taxon>
        <taxon>Ecdysozoa</taxon>
        <taxon>Arthropoda</taxon>
        <taxon>Crustacea</taxon>
        <taxon>Multicrustacea</taxon>
        <taxon>Malacostraca</taxon>
        <taxon>Eumalacostraca</taxon>
        <taxon>Eucarida</taxon>
        <taxon>Decapoda</taxon>
        <taxon>Pleocyemata</taxon>
        <taxon>Anomura</taxon>
        <taxon>Galatheoidea</taxon>
        <taxon>Porcellanidae</taxon>
        <taxon>Petrolisthes</taxon>
    </lineage>
</organism>
<protein>
    <submittedName>
        <fullName evidence="2">Uncharacterized protein</fullName>
    </submittedName>
</protein>
<keyword evidence="3" id="KW-1185">Reference proteome</keyword>
<feature type="region of interest" description="Disordered" evidence="1">
    <location>
        <begin position="26"/>
        <end position="61"/>
    </location>
</feature>
<dbReference type="Proteomes" id="UP001292094">
    <property type="component" value="Unassembled WGS sequence"/>
</dbReference>
<dbReference type="EMBL" id="JAWZYT010001046">
    <property type="protein sequence ID" value="KAK4316082.1"/>
    <property type="molecule type" value="Genomic_DNA"/>
</dbReference>
<feature type="region of interest" description="Disordered" evidence="1">
    <location>
        <begin position="778"/>
        <end position="809"/>
    </location>
</feature>
<dbReference type="AlphaFoldDB" id="A0AAE1UA87"/>
<gene>
    <name evidence="2" type="ORF">Pmani_012726</name>
</gene>
<reference evidence="2" key="1">
    <citation type="submission" date="2023-11" db="EMBL/GenBank/DDBJ databases">
        <title>Genome assemblies of two species of porcelain crab, Petrolisthes cinctipes and Petrolisthes manimaculis (Anomura: Porcellanidae).</title>
        <authorList>
            <person name="Angst P."/>
        </authorList>
    </citation>
    <scope>NUCLEOTIDE SEQUENCE</scope>
    <source>
        <strain evidence="2">PB745_02</strain>
        <tissue evidence="2">Gill</tissue>
    </source>
</reference>
<name>A0AAE1UA87_9EUCA</name>